<evidence type="ECO:0000313" key="2">
    <source>
        <dbReference type="Proteomes" id="UP000248544"/>
    </source>
</evidence>
<accession>A0A2W2FL00</accession>
<keyword evidence="2" id="KW-1185">Reference proteome</keyword>
<sequence>MTRSSRWRSTGPTVTVWPPDRFEVRCAFPPPDSTVSDRYHYAEFAYEAARRHRELGWAQHVQVVRLSDGGVLFDLAASHELPLEAW</sequence>
<dbReference type="RefSeq" id="WP_111171170.1">
    <property type="nucleotide sequence ID" value="NZ_POUA01000387.1"/>
</dbReference>
<dbReference type="AlphaFoldDB" id="A0A2W2FL00"/>
<organism evidence="1 2">
    <name type="scientific">Spongiactinospora gelatinilytica</name>
    <dbReference type="NCBI Taxonomy" id="2666298"/>
    <lineage>
        <taxon>Bacteria</taxon>
        <taxon>Bacillati</taxon>
        <taxon>Actinomycetota</taxon>
        <taxon>Actinomycetes</taxon>
        <taxon>Streptosporangiales</taxon>
        <taxon>Streptosporangiaceae</taxon>
        <taxon>Spongiactinospora</taxon>
    </lineage>
</organism>
<gene>
    <name evidence="1" type="ORF">C1I98_32415</name>
</gene>
<proteinExistence type="predicted"/>
<dbReference type="Proteomes" id="UP000248544">
    <property type="component" value="Unassembled WGS sequence"/>
</dbReference>
<reference evidence="1 2" key="1">
    <citation type="submission" date="2018-01" db="EMBL/GenBank/DDBJ databases">
        <title>Draft genome sequence of Sphaerisporangium sp. 7K107.</title>
        <authorList>
            <person name="Sahin N."/>
            <person name="Saygin H."/>
            <person name="Ay H."/>
        </authorList>
    </citation>
    <scope>NUCLEOTIDE SEQUENCE [LARGE SCALE GENOMIC DNA]</scope>
    <source>
        <strain evidence="1 2">7K107</strain>
    </source>
</reference>
<dbReference type="EMBL" id="POUA01000387">
    <property type="protein sequence ID" value="PZG29175.1"/>
    <property type="molecule type" value="Genomic_DNA"/>
</dbReference>
<protein>
    <submittedName>
        <fullName evidence="1">Uncharacterized protein</fullName>
    </submittedName>
</protein>
<evidence type="ECO:0000313" key="1">
    <source>
        <dbReference type="EMBL" id="PZG29175.1"/>
    </source>
</evidence>
<name>A0A2W2FL00_9ACTN</name>
<comment type="caution">
    <text evidence="1">The sequence shown here is derived from an EMBL/GenBank/DDBJ whole genome shotgun (WGS) entry which is preliminary data.</text>
</comment>